<evidence type="ECO:0000256" key="5">
    <source>
        <dbReference type="ARBA" id="ARBA00023172"/>
    </source>
</evidence>
<evidence type="ECO:0000259" key="6">
    <source>
        <dbReference type="Pfam" id="PF01385"/>
    </source>
</evidence>
<evidence type="ECO:0000256" key="3">
    <source>
        <dbReference type="ARBA" id="ARBA00022578"/>
    </source>
</evidence>
<feature type="domain" description="Probable transposase IS891/IS1136/IS1341" evidence="6">
    <location>
        <begin position="176"/>
        <end position="291"/>
    </location>
</feature>
<keyword evidence="3" id="KW-0815">Transposition</keyword>
<comment type="similarity">
    <text evidence="2">In the N-terminal section; belongs to the transposase 2 family.</text>
</comment>
<keyword evidence="5" id="KW-0233">DNA recombination</keyword>
<evidence type="ECO:0000313" key="9">
    <source>
        <dbReference type="Proteomes" id="UP000661112"/>
    </source>
</evidence>
<dbReference type="PANTHER" id="PTHR30405:SF11">
    <property type="entry name" value="RNA-GUIDED DNA ENDONUCLEASE RV2885C-RELATED"/>
    <property type="match status" value="1"/>
</dbReference>
<dbReference type="InterPro" id="IPR051399">
    <property type="entry name" value="RNA-guided_DNA_endo/Transpos"/>
</dbReference>
<dbReference type="InterPro" id="IPR010095">
    <property type="entry name" value="Cas12f1-like_TNB"/>
</dbReference>
<dbReference type="Pfam" id="PF07282">
    <property type="entry name" value="Cas12f1-like_TNB"/>
    <property type="match status" value="1"/>
</dbReference>
<protein>
    <submittedName>
        <fullName evidence="8">IS200/IS605 family element transposase accessory protein TnpB</fullName>
    </submittedName>
</protein>
<evidence type="ECO:0000256" key="2">
    <source>
        <dbReference type="ARBA" id="ARBA00011044"/>
    </source>
</evidence>
<keyword evidence="9" id="KW-1185">Reference proteome</keyword>
<dbReference type="EMBL" id="JACJSG010000001">
    <property type="protein sequence ID" value="MBD2499035.1"/>
    <property type="molecule type" value="Genomic_DNA"/>
</dbReference>
<evidence type="ECO:0000256" key="1">
    <source>
        <dbReference type="ARBA" id="ARBA00008761"/>
    </source>
</evidence>
<comment type="similarity">
    <text evidence="1">In the C-terminal section; belongs to the transposase 35 family.</text>
</comment>
<organism evidence="8 9">
    <name type="scientific">Anabaena azotica FACHB-119</name>
    <dbReference type="NCBI Taxonomy" id="947527"/>
    <lineage>
        <taxon>Bacteria</taxon>
        <taxon>Bacillati</taxon>
        <taxon>Cyanobacteriota</taxon>
        <taxon>Cyanophyceae</taxon>
        <taxon>Nostocales</taxon>
        <taxon>Nostocaceae</taxon>
        <taxon>Anabaena</taxon>
        <taxon>Anabaena azotica</taxon>
    </lineage>
</organism>
<gene>
    <name evidence="8" type="primary">tnpB</name>
    <name evidence="8" type="ORF">H6G83_00160</name>
</gene>
<dbReference type="PANTHER" id="PTHR30405">
    <property type="entry name" value="TRANSPOSASE"/>
    <property type="match status" value="1"/>
</dbReference>
<dbReference type="NCBIfam" id="TIGR01766">
    <property type="entry name" value="IS200/IS605 family accessory protein TnpB-like domain"/>
    <property type="match status" value="1"/>
</dbReference>
<name>A0ABR8CVU1_9NOST</name>
<reference evidence="8 9" key="1">
    <citation type="journal article" date="2020" name="ISME J.">
        <title>Comparative genomics reveals insights into cyanobacterial evolution and habitat adaptation.</title>
        <authorList>
            <person name="Chen M.Y."/>
            <person name="Teng W.K."/>
            <person name="Zhao L."/>
            <person name="Hu C.X."/>
            <person name="Zhou Y.K."/>
            <person name="Han B.P."/>
            <person name="Song L.R."/>
            <person name="Shu W.S."/>
        </authorList>
    </citation>
    <scope>NUCLEOTIDE SEQUENCE [LARGE SCALE GENOMIC DNA]</scope>
    <source>
        <strain evidence="8 9">FACHB-119</strain>
    </source>
</reference>
<evidence type="ECO:0000256" key="4">
    <source>
        <dbReference type="ARBA" id="ARBA00023125"/>
    </source>
</evidence>
<evidence type="ECO:0000259" key="7">
    <source>
        <dbReference type="Pfam" id="PF07282"/>
    </source>
</evidence>
<dbReference type="Proteomes" id="UP000661112">
    <property type="component" value="Unassembled WGS sequence"/>
</dbReference>
<sequence length="414" mass="47566">MIVYEAKAEATKKQLIKVNEALRTALFVRNSCLRYWMDGHAKTGYDLNKYTKVLSDNPEFPWVSKLNSSARQAMAERAWAAISRFFDNCKKSRDAINRVSTGKKGFPRFRKLQTRASVEYKQSGWTVSECRNYITFTDRFGIGTMKLRGTRDLNYYQVKQIKRVRIVRRSDGIYVQFCIDHERKEQLEPTGKSLALDLGLTHFYTDSDGNKVENPRFLRKSEKALKKAQRRLSRCAKGSKNRAKARNRLGRKHLKLQRQRKDWCVKKALSLIKSADFVAYENLQVRNMVKNHKLAKSISDASWSIFTQWLEYFGKVYGRVVVAVSPAYTSIDCSNCGHQVDKTLSTRTHICPNCSYTACRDLNASINILNKGLKLFKNTDGQSGIQHASGESDLCLEKVTSFSKSSQRKRKISQ</sequence>
<proteinExistence type="inferred from homology"/>
<accession>A0ABR8CVU1</accession>
<dbReference type="NCBIfam" id="NF040570">
    <property type="entry name" value="guided_TnpB"/>
    <property type="match status" value="1"/>
</dbReference>
<comment type="caution">
    <text evidence="8">The sequence shown here is derived from an EMBL/GenBank/DDBJ whole genome shotgun (WGS) entry which is preliminary data.</text>
</comment>
<dbReference type="RefSeq" id="WP_190465410.1">
    <property type="nucleotide sequence ID" value="NZ_JACJSG010000001.1"/>
</dbReference>
<dbReference type="InterPro" id="IPR001959">
    <property type="entry name" value="Transposase"/>
</dbReference>
<dbReference type="Pfam" id="PF01385">
    <property type="entry name" value="OrfB_IS605"/>
    <property type="match status" value="1"/>
</dbReference>
<evidence type="ECO:0000313" key="8">
    <source>
        <dbReference type="EMBL" id="MBD2499035.1"/>
    </source>
</evidence>
<feature type="domain" description="Cas12f1-like TNB" evidence="7">
    <location>
        <begin position="303"/>
        <end position="368"/>
    </location>
</feature>
<keyword evidence="4" id="KW-0238">DNA-binding</keyword>